<dbReference type="Proteomes" id="UP000264002">
    <property type="component" value="Unassembled WGS sequence"/>
</dbReference>
<dbReference type="AlphaFoldDB" id="A0A372MKY7"/>
<keyword evidence="1" id="KW-0808">Transferase</keyword>
<dbReference type="InterPro" id="IPR015422">
    <property type="entry name" value="PyrdxlP-dep_Trfase_small"/>
</dbReference>
<evidence type="ECO:0000313" key="2">
    <source>
        <dbReference type="Proteomes" id="UP000264002"/>
    </source>
</evidence>
<sequence>MESRGKATRQDWPEGYTMPTVVRARDFHVYDRYGERYTDFFQNYGRAILGHRPERIQQAIKSTVSRGLIAEYPSVYTGRLEKLLVNLFPSFPVVRYYTDPRKVMQAVSAVSDDEIFDPAVSAEHASRTVSYWRPFLGFGGAESVMLFPILPFPGSFVPQVVCLKEAFCTAQVPPSDVVSPLLLDLLVKTTVSLIQVLKSEETVAKRMDNPLSGVFKTRGPYGLTGLSEERYAAFAREALTKQMVFPPTADIPFIIPGSYTKGEMGPLMELASRYADAVT</sequence>
<dbReference type="EMBL" id="QUWK01000002">
    <property type="protein sequence ID" value="RFU95850.1"/>
    <property type="molecule type" value="Genomic_DNA"/>
</dbReference>
<proteinExistence type="predicted"/>
<dbReference type="Gene3D" id="3.40.640.10">
    <property type="entry name" value="Type I PLP-dependent aspartate aminotransferase-like (Major domain)"/>
    <property type="match status" value="1"/>
</dbReference>
<reference evidence="1 2" key="2">
    <citation type="submission" date="2018-09" db="EMBL/GenBank/DDBJ databases">
        <title>Genome of Sphaerochaeta halotolerans strain 4-11.</title>
        <authorList>
            <person name="Nazina T.N."/>
            <person name="Sokolova D.S."/>
        </authorList>
    </citation>
    <scope>NUCLEOTIDE SEQUENCE [LARGE SCALE GENOMIC DNA]</scope>
    <source>
        <strain evidence="1 2">4-11</strain>
    </source>
</reference>
<dbReference type="Gene3D" id="3.90.1150.10">
    <property type="entry name" value="Aspartate Aminotransferase, domain 1"/>
    <property type="match status" value="1"/>
</dbReference>
<keyword evidence="1" id="KW-0032">Aminotransferase</keyword>
<reference evidence="2" key="1">
    <citation type="submission" date="2018-08" db="EMBL/GenBank/DDBJ databases">
        <authorList>
            <person name="Grouzdev D.S."/>
            <person name="Krutkina M.S."/>
        </authorList>
    </citation>
    <scope>NUCLEOTIDE SEQUENCE [LARGE SCALE GENOMIC DNA]</scope>
    <source>
        <strain evidence="2">4-11</strain>
    </source>
</reference>
<name>A0A372MKY7_9SPIR</name>
<keyword evidence="2" id="KW-1185">Reference proteome</keyword>
<dbReference type="GO" id="GO:0008483">
    <property type="term" value="F:transaminase activity"/>
    <property type="evidence" value="ECO:0007669"/>
    <property type="project" value="UniProtKB-KW"/>
</dbReference>
<dbReference type="InterPro" id="IPR015424">
    <property type="entry name" value="PyrdxlP-dep_Trfase"/>
</dbReference>
<dbReference type="OrthoDB" id="356614at2"/>
<evidence type="ECO:0000313" key="1">
    <source>
        <dbReference type="EMBL" id="RFU95850.1"/>
    </source>
</evidence>
<dbReference type="SUPFAM" id="SSF53383">
    <property type="entry name" value="PLP-dependent transferases"/>
    <property type="match status" value="1"/>
</dbReference>
<accession>A0A372MKY7</accession>
<comment type="caution">
    <text evidence="1">The sequence shown here is derived from an EMBL/GenBank/DDBJ whole genome shotgun (WGS) entry which is preliminary data.</text>
</comment>
<protein>
    <submittedName>
        <fullName evidence="1">Aminotransferase class III-fold pyridoxal phosphate-dependent enzyme</fullName>
    </submittedName>
</protein>
<gene>
    <name evidence="1" type="ORF">DYP60_02270</name>
</gene>
<dbReference type="InterPro" id="IPR015421">
    <property type="entry name" value="PyrdxlP-dep_Trfase_major"/>
</dbReference>
<organism evidence="1 2">
    <name type="scientific">Sphaerochaeta halotolerans</name>
    <dbReference type="NCBI Taxonomy" id="2293840"/>
    <lineage>
        <taxon>Bacteria</taxon>
        <taxon>Pseudomonadati</taxon>
        <taxon>Spirochaetota</taxon>
        <taxon>Spirochaetia</taxon>
        <taxon>Spirochaetales</taxon>
        <taxon>Sphaerochaetaceae</taxon>
        <taxon>Sphaerochaeta</taxon>
    </lineage>
</organism>